<accession>A0A0W0TS17</accession>
<dbReference type="AlphaFoldDB" id="A0A0W0TS17"/>
<dbReference type="PATRIC" id="fig|45065.4.peg.1743"/>
<proteinExistence type="predicted"/>
<dbReference type="OrthoDB" id="5649509at2"/>
<name>A0A0W0TS17_9GAMM</name>
<keyword evidence="2" id="KW-1185">Reference proteome</keyword>
<dbReference type="STRING" id="45065.Lgee_1608"/>
<gene>
    <name evidence="1" type="ORF">Lgee_1608</name>
</gene>
<dbReference type="EMBL" id="LNYC01000063">
    <property type="protein sequence ID" value="KTC98531.1"/>
    <property type="molecule type" value="Genomic_DNA"/>
</dbReference>
<reference evidence="1 2" key="1">
    <citation type="submission" date="2015-11" db="EMBL/GenBank/DDBJ databases">
        <title>Genomic analysis of 38 Legionella species identifies large and diverse effector repertoires.</title>
        <authorList>
            <person name="Burstein D."/>
            <person name="Amaro F."/>
            <person name="Zusman T."/>
            <person name="Lifshitz Z."/>
            <person name="Cohen O."/>
            <person name="Gilbert J.A."/>
            <person name="Pupko T."/>
            <person name="Shuman H.A."/>
            <person name="Segal G."/>
        </authorList>
    </citation>
    <scope>NUCLEOTIDE SEQUENCE [LARGE SCALE GENOMIC DNA]</scope>
    <source>
        <strain evidence="1 2">ATCC 49504</strain>
    </source>
</reference>
<sequence>MIMKKMRIFFLLLVSHTSAFAAFSTHILGRDLNMPLLGNIGHIGISATPCEISCQILEVMNDDKHVIQLNRLEDFKNTSRFWGGRYGIASEKSAVLRILREGNFQSDLDCTDYTAASTYAVNHGYTDSEGKVRCTRRGQFRCDTFIYHLLTSNGYPLPLKNGIAPRSIFNAFPYAESNANHSKADDSHLHSGGVSKKYLQLDAMSVSANVNEIRKLISLFWRNQDDDSRLKHKIIPTIHHIFERECLDAKSPDCKTVEADIISFYTDVIEKQTLVSDISANIVIRGLLNLRSNPYLLKNHAKMNAFLDDLHQNFDAKTRLRLKIDIMQTNMLFEEHYIPEIIAILEKENSAALYGTFNRYLVSRLSHNFDNAFTPGIREQLRLYSESIRNLHDHIRQDSAPLRSRSLPGILDYGAWLEADALILSATPEDAAKRIADFLGTLKTESDKEHYVAGLSNSTYLQKAFAREPALVDFKKRHNDVYENTVGLPLRAAW</sequence>
<protein>
    <submittedName>
        <fullName evidence="1">Uncharacterized protein</fullName>
    </submittedName>
</protein>
<organism evidence="1 2">
    <name type="scientific">Legionella geestiana</name>
    <dbReference type="NCBI Taxonomy" id="45065"/>
    <lineage>
        <taxon>Bacteria</taxon>
        <taxon>Pseudomonadati</taxon>
        <taxon>Pseudomonadota</taxon>
        <taxon>Gammaproteobacteria</taxon>
        <taxon>Legionellales</taxon>
        <taxon>Legionellaceae</taxon>
        <taxon>Legionella</taxon>
    </lineage>
</organism>
<evidence type="ECO:0000313" key="1">
    <source>
        <dbReference type="EMBL" id="KTC98531.1"/>
    </source>
</evidence>
<dbReference type="RefSeq" id="WP_131793735.1">
    <property type="nucleotide sequence ID" value="NZ_CAAAHN010000006.1"/>
</dbReference>
<evidence type="ECO:0000313" key="2">
    <source>
        <dbReference type="Proteomes" id="UP000054785"/>
    </source>
</evidence>
<comment type="caution">
    <text evidence="1">The sequence shown here is derived from an EMBL/GenBank/DDBJ whole genome shotgun (WGS) entry which is preliminary data.</text>
</comment>
<dbReference type="Proteomes" id="UP000054785">
    <property type="component" value="Unassembled WGS sequence"/>
</dbReference>